<name>A0AA35YYU1_LACSI</name>
<keyword evidence="3" id="KW-1185">Reference proteome</keyword>
<dbReference type="AlphaFoldDB" id="A0AA35YYU1"/>
<proteinExistence type="predicted"/>
<evidence type="ECO:0000256" key="1">
    <source>
        <dbReference type="SAM" id="MobiDB-lite"/>
    </source>
</evidence>
<feature type="compositionally biased region" description="Acidic residues" evidence="1">
    <location>
        <begin position="133"/>
        <end position="153"/>
    </location>
</feature>
<accession>A0AA35YYU1</accession>
<sequence>MEQSALTAQGKSSQVSFLGNNPLEASFPPFSWNPEGQNCQKGKIFLLIVGHVIRASHIGPDCPEPTLDDVMWDLAASQEERHWMMASLVTVRRYLGMDHLQFPSADPIIPPPYQQHKTDHDGVDTSGTCLGDTNDDDDNNDDEETETESESSEEYICGFILYIDDVF</sequence>
<evidence type="ECO:0000313" key="3">
    <source>
        <dbReference type="Proteomes" id="UP001177003"/>
    </source>
</evidence>
<evidence type="ECO:0000313" key="2">
    <source>
        <dbReference type="EMBL" id="CAI9282786.1"/>
    </source>
</evidence>
<organism evidence="2 3">
    <name type="scientific">Lactuca saligna</name>
    <name type="common">Willowleaf lettuce</name>
    <dbReference type="NCBI Taxonomy" id="75948"/>
    <lineage>
        <taxon>Eukaryota</taxon>
        <taxon>Viridiplantae</taxon>
        <taxon>Streptophyta</taxon>
        <taxon>Embryophyta</taxon>
        <taxon>Tracheophyta</taxon>
        <taxon>Spermatophyta</taxon>
        <taxon>Magnoliopsida</taxon>
        <taxon>eudicotyledons</taxon>
        <taxon>Gunneridae</taxon>
        <taxon>Pentapetalae</taxon>
        <taxon>asterids</taxon>
        <taxon>campanulids</taxon>
        <taxon>Asterales</taxon>
        <taxon>Asteraceae</taxon>
        <taxon>Cichorioideae</taxon>
        <taxon>Cichorieae</taxon>
        <taxon>Lactucinae</taxon>
        <taxon>Lactuca</taxon>
    </lineage>
</organism>
<dbReference type="EMBL" id="OX465080">
    <property type="protein sequence ID" value="CAI9282786.1"/>
    <property type="molecule type" value="Genomic_DNA"/>
</dbReference>
<protein>
    <submittedName>
        <fullName evidence="2">Uncharacterized protein</fullName>
    </submittedName>
</protein>
<dbReference type="Proteomes" id="UP001177003">
    <property type="component" value="Chromosome 4"/>
</dbReference>
<reference evidence="2" key="1">
    <citation type="submission" date="2023-04" db="EMBL/GenBank/DDBJ databases">
        <authorList>
            <person name="Vijverberg K."/>
            <person name="Xiong W."/>
            <person name="Schranz E."/>
        </authorList>
    </citation>
    <scope>NUCLEOTIDE SEQUENCE</scope>
</reference>
<feature type="region of interest" description="Disordered" evidence="1">
    <location>
        <begin position="110"/>
        <end position="153"/>
    </location>
</feature>
<gene>
    <name evidence="2" type="ORF">LSALG_LOCUS22408</name>
</gene>